<sequence length="111" mass="13417">MNKNIRTNNIMWCTVYKLIYTTYALIRLVSKNNTKIDVYFYNDGTKEHYLTEGNDIYEIHDLCSLSTEEHFQLLTVWDYKTDIDFVISAHKRIEELKKDEFFNRVDTVIEY</sequence>
<proteinExistence type="predicted"/>
<keyword evidence="2" id="KW-1185">Reference proteome</keyword>
<dbReference type="RefSeq" id="YP_007007538.1">
    <property type="nucleotide sequence ID" value="NC_019526.1"/>
</dbReference>
<accession>H6X4J0</accession>
<gene>
    <name evidence="1" type="ORF">RaK2_00383</name>
</gene>
<dbReference type="KEGG" id="vg:14012971"/>
<dbReference type="GeneID" id="14012971"/>
<reference evidence="1 2" key="1">
    <citation type="journal article" date="2012" name="J. Virol.">
        <title>Genome of Klebsiella sp.-Infecting Bacteriophage vB_KleM_RaK2.</title>
        <authorList>
            <person name="Simoliunas E."/>
            <person name="Kaliniene L."/>
            <person name="Truncaite L."/>
            <person name="Klausa V."/>
            <person name="Zajanckauskaite A."/>
            <person name="Meskys R."/>
        </authorList>
    </citation>
    <scope>NUCLEOTIDE SEQUENCE [LARGE SCALE GENOMIC DNA]</scope>
</reference>
<protein>
    <submittedName>
        <fullName evidence="1">Uncharacterized protein</fullName>
    </submittedName>
</protein>
<dbReference type="EMBL" id="JQ513383">
    <property type="protein sequence ID" value="AFA44656.1"/>
    <property type="molecule type" value="Genomic_DNA"/>
</dbReference>
<name>H6X4J0_9CAUD</name>
<evidence type="ECO:0000313" key="2">
    <source>
        <dbReference type="Proteomes" id="UP000007524"/>
    </source>
</evidence>
<dbReference type="Proteomes" id="UP000007524">
    <property type="component" value="Segment"/>
</dbReference>
<organism evidence="1 2">
    <name type="scientific">Klebsiella phage vB_KleM_RaK2</name>
    <dbReference type="NCBI Taxonomy" id="1147094"/>
    <lineage>
        <taxon>Viruses</taxon>
        <taxon>Duplodnaviria</taxon>
        <taxon>Heunggongvirae</taxon>
        <taxon>Uroviricota</taxon>
        <taxon>Caudoviricetes</taxon>
        <taxon>Alcyoneusvirus</taxon>
        <taxon>Alcyoneusvirus RaK2</taxon>
    </lineage>
</organism>
<evidence type="ECO:0000313" key="1">
    <source>
        <dbReference type="EMBL" id="AFA44656.1"/>
    </source>
</evidence>